<evidence type="ECO:0000313" key="2">
    <source>
        <dbReference type="Proteomes" id="UP000038045"/>
    </source>
</evidence>
<dbReference type="AlphaFoldDB" id="A0A0N4ZWB7"/>
<organism evidence="2 3">
    <name type="scientific">Parastrongyloides trichosuri</name>
    <name type="common">Possum-specific nematode worm</name>
    <dbReference type="NCBI Taxonomy" id="131310"/>
    <lineage>
        <taxon>Eukaryota</taxon>
        <taxon>Metazoa</taxon>
        <taxon>Ecdysozoa</taxon>
        <taxon>Nematoda</taxon>
        <taxon>Chromadorea</taxon>
        <taxon>Rhabditida</taxon>
        <taxon>Tylenchina</taxon>
        <taxon>Panagrolaimomorpha</taxon>
        <taxon>Strongyloidoidea</taxon>
        <taxon>Strongyloididae</taxon>
        <taxon>Parastrongyloides</taxon>
    </lineage>
</organism>
<dbReference type="Pfam" id="PF17900">
    <property type="entry name" value="Peptidase_M1_N"/>
    <property type="match status" value="1"/>
</dbReference>
<accession>A0A0N4ZWB7</accession>
<reference evidence="3" key="1">
    <citation type="submission" date="2017-02" db="UniProtKB">
        <authorList>
            <consortium name="WormBaseParasite"/>
        </authorList>
    </citation>
    <scope>IDENTIFICATION</scope>
</reference>
<proteinExistence type="predicted"/>
<sequence>MDDGTKIVSLQIKKDLSALSNSRLKNIYRMDDGNKIVNFESTMHMPTYLVAFVVGEIRFIENFDGARYLAYAIPGN</sequence>
<evidence type="ECO:0000259" key="1">
    <source>
        <dbReference type="Pfam" id="PF17900"/>
    </source>
</evidence>
<dbReference type="Gene3D" id="2.60.40.1730">
    <property type="entry name" value="tricorn interacting facor f3 domain"/>
    <property type="match status" value="1"/>
</dbReference>
<keyword evidence="2" id="KW-1185">Reference proteome</keyword>
<dbReference type="InterPro" id="IPR045357">
    <property type="entry name" value="Aminopeptidase_N-like_N"/>
</dbReference>
<dbReference type="SUPFAM" id="SSF63737">
    <property type="entry name" value="Leukotriene A4 hydrolase N-terminal domain"/>
    <property type="match status" value="1"/>
</dbReference>
<protein>
    <submittedName>
        <fullName evidence="3">Peptidase_M1_N domain-containing protein</fullName>
    </submittedName>
</protein>
<name>A0A0N4ZWB7_PARTI</name>
<dbReference type="InterPro" id="IPR042097">
    <property type="entry name" value="Aminopeptidase_N-like_N_sf"/>
</dbReference>
<dbReference type="Proteomes" id="UP000038045">
    <property type="component" value="Unplaced"/>
</dbReference>
<evidence type="ECO:0000313" key="3">
    <source>
        <dbReference type="WBParaSite" id="PTRK_0001295000.1"/>
    </source>
</evidence>
<dbReference type="WBParaSite" id="PTRK_0001295000.1">
    <property type="protein sequence ID" value="PTRK_0001295000.1"/>
    <property type="gene ID" value="PTRK_0001295000"/>
</dbReference>
<feature type="domain" description="Aminopeptidase N-like N-terminal" evidence="1">
    <location>
        <begin position="7"/>
        <end position="49"/>
    </location>
</feature>